<feature type="compositionally biased region" description="Pro residues" evidence="7">
    <location>
        <begin position="359"/>
        <end position="385"/>
    </location>
</feature>
<feature type="compositionally biased region" description="Basic and acidic residues" evidence="7">
    <location>
        <begin position="386"/>
        <end position="412"/>
    </location>
</feature>
<dbReference type="EMBL" id="CP028773">
    <property type="protein sequence ID" value="AWU73623.1"/>
    <property type="molecule type" value="Genomic_DNA"/>
</dbReference>
<feature type="region of interest" description="Disordered" evidence="7">
    <location>
        <begin position="260"/>
        <end position="412"/>
    </location>
</feature>
<evidence type="ECO:0000256" key="5">
    <source>
        <dbReference type="ARBA" id="ARBA00023242"/>
    </source>
</evidence>
<organism evidence="10 12">
    <name type="scientific">Pichia kudriavzevii</name>
    <name type="common">Yeast</name>
    <name type="synonym">Issatchenkia orientalis</name>
    <dbReference type="NCBI Taxonomy" id="4909"/>
    <lineage>
        <taxon>Eukaryota</taxon>
        <taxon>Fungi</taxon>
        <taxon>Dikarya</taxon>
        <taxon>Ascomycota</taxon>
        <taxon>Saccharomycotina</taxon>
        <taxon>Pichiomycetes</taxon>
        <taxon>Pichiales</taxon>
        <taxon>Pichiaceae</taxon>
        <taxon>Pichia</taxon>
    </lineage>
</organism>
<dbReference type="Proteomes" id="UP000189274">
    <property type="component" value="Unassembled WGS sequence"/>
</dbReference>
<evidence type="ECO:0000313" key="13">
    <source>
        <dbReference type="Proteomes" id="UP000195871"/>
    </source>
</evidence>
<dbReference type="SMART" id="SM00360">
    <property type="entry name" value="RRM"/>
    <property type="match status" value="2"/>
</dbReference>
<dbReference type="GO" id="GO:0005634">
    <property type="term" value="C:nucleus"/>
    <property type="evidence" value="ECO:0007669"/>
    <property type="project" value="UniProtKB-SubCell"/>
</dbReference>
<dbReference type="SUPFAM" id="SSF54928">
    <property type="entry name" value="RNA-binding domain, RBD"/>
    <property type="match status" value="1"/>
</dbReference>
<feature type="compositionally biased region" description="Low complexity" evidence="7">
    <location>
        <begin position="32"/>
        <end position="48"/>
    </location>
</feature>
<dbReference type="EMBL" id="NHMM01000002">
    <property type="protein sequence ID" value="OUT23115.1"/>
    <property type="molecule type" value="Genomic_DNA"/>
</dbReference>
<dbReference type="GO" id="GO:0005737">
    <property type="term" value="C:cytoplasm"/>
    <property type="evidence" value="ECO:0007669"/>
    <property type="project" value="TreeGrafter"/>
</dbReference>
<keyword evidence="2" id="KW-0507">mRNA processing</keyword>
<reference evidence="12" key="1">
    <citation type="journal article" date="2017" name="Genome Announc.">
        <title>Genome sequences of Cyberlindnera fabianii 65, Pichia kudriavzevii 129, and Saccharomyces cerevisiae 131 isolated from fermented masau fruits in Zimbabwe.</title>
        <authorList>
            <person name="van Rijswijck I.M.H."/>
            <person name="Derks M.F.L."/>
            <person name="Abee T."/>
            <person name="de Ridder D."/>
            <person name="Smid E.J."/>
        </authorList>
    </citation>
    <scope>NUCLEOTIDE SEQUENCE [LARGE SCALE GENOMIC DNA]</scope>
    <source>
        <strain evidence="12">129</strain>
    </source>
</reference>
<dbReference type="VEuPathDB" id="FungiDB:C5L36_0A02270"/>
<dbReference type="PANTHER" id="PTHR23003">
    <property type="entry name" value="RNA RECOGNITION MOTIF RRM DOMAIN CONTAINING PROTEIN"/>
    <property type="match status" value="1"/>
</dbReference>
<feature type="compositionally biased region" description="Low complexity" evidence="7">
    <location>
        <begin position="275"/>
        <end position="295"/>
    </location>
</feature>
<evidence type="ECO:0000256" key="2">
    <source>
        <dbReference type="ARBA" id="ARBA00022664"/>
    </source>
</evidence>
<dbReference type="PANTHER" id="PTHR23003:SF62">
    <property type="entry name" value="SERINE_ARGININE (SR)-TYPE SHUTTLING MRNA BINDING PROTEIN NPL3"/>
    <property type="match status" value="1"/>
</dbReference>
<dbReference type="PROSITE" id="PS50102">
    <property type="entry name" value="RRM"/>
    <property type="match status" value="1"/>
</dbReference>
<dbReference type="InterPro" id="IPR035979">
    <property type="entry name" value="RBD_domain_sf"/>
</dbReference>
<evidence type="ECO:0000256" key="7">
    <source>
        <dbReference type="SAM" id="MobiDB-lite"/>
    </source>
</evidence>
<reference evidence="11 13" key="3">
    <citation type="submission" date="2017-05" db="EMBL/GenBank/DDBJ databases">
        <title>The Genome Sequence of Candida krusei Ckrusei653.</title>
        <authorList>
            <person name="Cuomo C."/>
            <person name="Forche A."/>
            <person name="Young S."/>
            <person name="Abouelleil A."/>
            <person name="Cao P."/>
            <person name="Chapman S."/>
            <person name="Cusick C."/>
            <person name="Shea T."/>
            <person name="Nusbaum C."/>
            <person name="Birren B."/>
        </authorList>
    </citation>
    <scope>NUCLEOTIDE SEQUENCE [LARGE SCALE GENOMIC DNA]</scope>
    <source>
        <strain evidence="11 13">Ckrusei653</strain>
    </source>
</reference>
<evidence type="ECO:0000313" key="12">
    <source>
        <dbReference type="Proteomes" id="UP000189274"/>
    </source>
</evidence>
<reference evidence="10" key="2">
    <citation type="submission" date="2017-01" db="EMBL/GenBank/DDBJ databases">
        <authorList>
            <person name="Mah S.A."/>
            <person name="Swanson W.J."/>
            <person name="Moy G.W."/>
            <person name="Vacquier V.D."/>
        </authorList>
    </citation>
    <scope>NUCLEOTIDE SEQUENCE [LARGE SCALE GENOMIC DNA]</scope>
    <source>
        <strain evidence="10">129</strain>
    </source>
</reference>
<dbReference type="Proteomes" id="UP000195871">
    <property type="component" value="Unassembled WGS sequence"/>
</dbReference>
<evidence type="ECO:0000256" key="4">
    <source>
        <dbReference type="ARBA" id="ARBA00022884"/>
    </source>
</evidence>
<accession>A0A1V2LFV5</accession>
<keyword evidence="4 6" id="KW-0694">RNA-binding</keyword>
<dbReference type="Proteomes" id="UP000249293">
    <property type="component" value="Chromosome 1"/>
</dbReference>
<feature type="region of interest" description="Disordered" evidence="7">
    <location>
        <begin position="1"/>
        <end position="57"/>
    </location>
</feature>
<dbReference type="Pfam" id="PF00076">
    <property type="entry name" value="RRM_1"/>
    <property type="match status" value="1"/>
</dbReference>
<reference evidence="9 14" key="4">
    <citation type="submission" date="2018-06" db="EMBL/GenBank/DDBJ databases">
        <title>Population genomics shows no distinction between pathogenic Candida krusei and environmental Pichia kudriavzevii: One species, four names.</title>
        <authorList>
            <person name="Douglass A.P."/>
            <person name="Offei B."/>
            <person name="Braun-Galleani S."/>
            <person name="Coughlan A.Y."/>
            <person name="Martos A."/>
            <person name="Ortiz-Merino R.A."/>
            <person name="Byrne K.P."/>
            <person name="Wolfe K.H."/>
        </authorList>
    </citation>
    <scope>NUCLEOTIDE SEQUENCE [LARGE SCALE GENOMIC DNA]</scope>
    <source>
        <strain evidence="9 14">CBS573</strain>
    </source>
</reference>
<dbReference type="GO" id="GO:0003729">
    <property type="term" value="F:mRNA binding"/>
    <property type="evidence" value="ECO:0007669"/>
    <property type="project" value="TreeGrafter"/>
</dbReference>
<name>A0A1V2LFV5_PICKU</name>
<gene>
    <name evidence="10" type="ORF">BOH78_4884</name>
    <name evidence="9" type="ORF">C5L36_0A02270</name>
    <name evidence="11" type="ORF">CAS74_001425</name>
</gene>
<evidence type="ECO:0000259" key="8">
    <source>
        <dbReference type="PROSITE" id="PS50102"/>
    </source>
</evidence>
<dbReference type="AlphaFoldDB" id="A0A1V2LFV5"/>
<keyword evidence="3" id="KW-0677">Repeat</keyword>
<dbReference type="InterPro" id="IPR050374">
    <property type="entry name" value="RRT5_SRSF_SR"/>
</dbReference>
<feature type="compositionally biased region" description="Gly residues" evidence="7">
    <location>
        <begin position="296"/>
        <end position="326"/>
    </location>
</feature>
<evidence type="ECO:0000313" key="11">
    <source>
        <dbReference type="EMBL" id="OUT23115.1"/>
    </source>
</evidence>
<evidence type="ECO:0000313" key="9">
    <source>
        <dbReference type="EMBL" id="AWU73623.1"/>
    </source>
</evidence>
<evidence type="ECO:0000313" key="10">
    <source>
        <dbReference type="EMBL" id="ONH70911.1"/>
    </source>
</evidence>
<evidence type="ECO:0000256" key="1">
    <source>
        <dbReference type="ARBA" id="ARBA00004123"/>
    </source>
</evidence>
<feature type="compositionally biased region" description="Basic and acidic residues" evidence="7">
    <location>
        <begin position="334"/>
        <end position="352"/>
    </location>
</feature>
<evidence type="ECO:0000256" key="6">
    <source>
        <dbReference type="PROSITE-ProRule" id="PRU00176"/>
    </source>
</evidence>
<dbReference type="OrthoDB" id="1099063at2759"/>
<dbReference type="InterPro" id="IPR012677">
    <property type="entry name" value="Nucleotide-bd_a/b_plait_sf"/>
</dbReference>
<keyword evidence="14" id="KW-1185">Reference proteome</keyword>
<dbReference type="EMBL" id="MQVM01000048">
    <property type="protein sequence ID" value="ONH70911.1"/>
    <property type="molecule type" value="Genomic_DNA"/>
</dbReference>
<feature type="domain" description="RRM" evidence="8">
    <location>
        <begin position="65"/>
        <end position="135"/>
    </location>
</feature>
<proteinExistence type="predicted"/>
<dbReference type="InterPro" id="IPR000504">
    <property type="entry name" value="RRM_dom"/>
</dbReference>
<dbReference type="CDD" id="cd00590">
    <property type="entry name" value="RRM_SF"/>
    <property type="match status" value="1"/>
</dbReference>
<dbReference type="STRING" id="4909.A0A1V2LFV5"/>
<evidence type="ECO:0000313" key="14">
    <source>
        <dbReference type="Proteomes" id="UP000249293"/>
    </source>
</evidence>
<sequence length="412" mass="46102">MDSPSAHADESSSNYMEDQHSHHSEQQEEEQQQQQQQQGEAAGFEQNQPAHPTGPAQTHDIYSKVQLFVRPIGAHAKHEEVQDFFAEHGALRELRLMPGYAFVEYESAEIAEKAHRELSEKTFQGEPLQVEFAKNKPEYAKKGENRVKVSSLPPYTSWQDFKDFLREEIHVVPTFVRIPHEEPTICHLEFGTRDELEKAISLINETKFKETQIIAEEDTSPYIASASRQIVSRRGRGGFMPRGRGGYRGGFRPMHRGGYGGPGGYRNGPPPPMGGAPYDPYHGGPGGYRDYPPRGGYMGGRGGYPPRGGRGGYMPRGRGGYGGPRGGFPPRGDYPPRDYPPRGDYPPRDYPPRGDYNSGPPPPRGDYGMPPAPGPDFRDGPPPPRNEFRSSREDGDYQGDRDFNRDRSPGRF</sequence>
<feature type="compositionally biased region" description="Basic and acidic residues" evidence="7">
    <location>
        <begin position="17"/>
        <end position="26"/>
    </location>
</feature>
<dbReference type="GO" id="GO:0006397">
    <property type="term" value="P:mRNA processing"/>
    <property type="evidence" value="ECO:0007669"/>
    <property type="project" value="UniProtKB-KW"/>
</dbReference>
<protein>
    <submittedName>
        <fullName evidence="10">Nucleolar protein 3</fullName>
    </submittedName>
</protein>
<dbReference type="Gene3D" id="3.30.70.330">
    <property type="match status" value="2"/>
</dbReference>
<keyword evidence="5" id="KW-0539">Nucleus</keyword>
<evidence type="ECO:0000256" key="3">
    <source>
        <dbReference type="ARBA" id="ARBA00022737"/>
    </source>
</evidence>
<comment type="subcellular location">
    <subcellularLocation>
        <location evidence="1">Nucleus</location>
    </subcellularLocation>
</comment>